<dbReference type="Gene3D" id="2.60.120.200">
    <property type="match status" value="1"/>
</dbReference>
<organism evidence="1">
    <name type="scientific">viral metagenome</name>
    <dbReference type="NCBI Taxonomy" id="1070528"/>
    <lineage>
        <taxon>unclassified sequences</taxon>
        <taxon>metagenomes</taxon>
        <taxon>organismal metagenomes</taxon>
    </lineage>
</organism>
<sequence>MKRLLTAVMCLIAVAAFAGAGSTPYQGAAQSRGFSLTVIDNDIDAAWELVTADTGFTALATPDSISVAYAWLSQYDSLSSGEGPNILAVWSLGDSSDESPLANFLTPNAGTASYTTAVFSNGFSYKASSANLYRYGDSDFNLGTAAFAISLWAKSPAAANPSAVQTVFSAAASPDYIKIDFSTAGKIVCTFTDDAAATTDVITGTTDIYDAAWHHINVERRTNTIYLTIDGVDDANGALTNAAGSLDPDSVWVNAARNNTTPFQGRLDEVYVTAETRGAEFSSYIYKRGAAPDTAYVHVFGISNSDTLRRSEVLTVPMSAHVATDSVYKAFSQAWIDTAESQPLIVWSSAATPRQTKLDSIPANLLHYPIAHLFFGKNDQGILNQVIYSNFGANAITYELRVYSDLNHVVDYTKNYDIKCPAYVASGGGPAIFDFGPEGLYIGPQAYVAVWALGGGANSKGSATLVGRRSNR</sequence>
<dbReference type="EMBL" id="MT144179">
    <property type="protein sequence ID" value="QJA50186.1"/>
    <property type="molecule type" value="Genomic_DNA"/>
</dbReference>
<gene>
    <name evidence="1" type="ORF">TM448A01634_0008</name>
</gene>
<dbReference type="InterPro" id="IPR013320">
    <property type="entry name" value="ConA-like_dom_sf"/>
</dbReference>
<protein>
    <submittedName>
        <fullName evidence="1">Putative baseplate wedge initiator</fullName>
    </submittedName>
</protein>
<dbReference type="Pfam" id="PF13385">
    <property type="entry name" value="Laminin_G_3"/>
    <property type="match status" value="1"/>
</dbReference>
<evidence type="ECO:0000313" key="1">
    <source>
        <dbReference type="EMBL" id="QJA50186.1"/>
    </source>
</evidence>
<proteinExistence type="predicted"/>
<accession>A0A6H1ZQI1</accession>
<dbReference type="SUPFAM" id="SSF49899">
    <property type="entry name" value="Concanavalin A-like lectins/glucanases"/>
    <property type="match status" value="1"/>
</dbReference>
<name>A0A6H1ZQI1_9ZZZZ</name>
<dbReference type="AlphaFoldDB" id="A0A6H1ZQI1"/>
<reference evidence="1" key="1">
    <citation type="submission" date="2020-03" db="EMBL/GenBank/DDBJ databases">
        <title>The deep terrestrial virosphere.</title>
        <authorList>
            <person name="Holmfeldt K."/>
            <person name="Nilsson E."/>
            <person name="Simone D."/>
            <person name="Lopez-Fernandez M."/>
            <person name="Wu X."/>
            <person name="de Brujin I."/>
            <person name="Lundin D."/>
            <person name="Andersson A."/>
            <person name="Bertilsson S."/>
            <person name="Dopson M."/>
        </authorList>
    </citation>
    <scope>NUCLEOTIDE SEQUENCE</scope>
    <source>
        <strain evidence="1">TM448A01634</strain>
    </source>
</reference>